<evidence type="ECO:0000313" key="3">
    <source>
        <dbReference type="Proteomes" id="UP000008370"/>
    </source>
</evidence>
<protein>
    <submittedName>
        <fullName evidence="2">Uncharacterized protein</fullName>
    </submittedName>
</protein>
<gene>
    <name evidence="2" type="ORF">PHACADRAFT_164637</name>
</gene>
<evidence type="ECO:0000313" key="2">
    <source>
        <dbReference type="EMBL" id="EKM52707.1"/>
    </source>
</evidence>
<dbReference type="EMBL" id="JH930475">
    <property type="protein sequence ID" value="EKM52707.1"/>
    <property type="molecule type" value="Genomic_DNA"/>
</dbReference>
<reference evidence="2 3" key="1">
    <citation type="journal article" date="2012" name="BMC Genomics">
        <title>Comparative genomics of the white-rot fungi, Phanerochaete carnosa and P. chrysosporium, to elucidate the genetic basis of the distinct wood types they colonize.</title>
        <authorList>
            <person name="Suzuki H."/>
            <person name="MacDonald J."/>
            <person name="Syed K."/>
            <person name="Salamov A."/>
            <person name="Hori C."/>
            <person name="Aerts A."/>
            <person name="Henrissat B."/>
            <person name="Wiebenga A."/>
            <person name="vanKuyk P.A."/>
            <person name="Barry K."/>
            <person name="Lindquist E."/>
            <person name="LaButti K."/>
            <person name="Lapidus A."/>
            <person name="Lucas S."/>
            <person name="Coutinho P."/>
            <person name="Gong Y."/>
            <person name="Samejima M."/>
            <person name="Mahadevan R."/>
            <person name="Abou-Zaid M."/>
            <person name="de Vries R.P."/>
            <person name="Igarashi K."/>
            <person name="Yadav J.S."/>
            <person name="Grigoriev I.V."/>
            <person name="Master E.R."/>
        </authorList>
    </citation>
    <scope>NUCLEOTIDE SEQUENCE [LARGE SCALE GENOMIC DNA]</scope>
    <source>
        <strain evidence="2 3">HHB-10118-sp</strain>
    </source>
</reference>
<feature type="compositionally biased region" description="Pro residues" evidence="1">
    <location>
        <begin position="12"/>
        <end position="22"/>
    </location>
</feature>
<feature type="region of interest" description="Disordered" evidence="1">
    <location>
        <begin position="112"/>
        <end position="135"/>
    </location>
</feature>
<dbReference type="GeneID" id="18909296"/>
<feature type="region of interest" description="Disordered" evidence="1">
    <location>
        <begin position="1"/>
        <end position="57"/>
    </location>
</feature>
<dbReference type="KEGG" id="pco:PHACADRAFT_164637"/>
<organism evidence="2 3">
    <name type="scientific">Phanerochaete carnosa (strain HHB-10118-sp)</name>
    <name type="common">White-rot fungus</name>
    <name type="synonym">Peniophora carnosa</name>
    <dbReference type="NCBI Taxonomy" id="650164"/>
    <lineage>
        <taxon>Eukaryota</taxon>
        <taxon>Fungi</taxon>
        <taxon>Dikarya</taxon>
        <taxon>Basidiomycota</taxon>
        <taxon>Agaricomycotina</taxon>
        <taxon>Agaricomycetes</taxon>
        <taxon>Polyporales</taxon>
        <taxon>Phanerochaetaceae</taxon>
        <taxon>Phanerochaete</taxon>
    </lineage>
</organism>
<name>K5WQR4_PHACS</name>
<dbReference type="Proteomes" id="UP000008370">
    <property type="component" value="Unassembled WGS sequence"/>
</dbReference>
<keyword evidence="3" id="KW-1185">Reference proteome</keyword>
<proteinExistence type="predicted"/>
<sequence length="135" mass="13873">MSVGYADAKFPNQPPDAIPPSPSRENPGAVYPKSGPNAAPAGSVPGTGGEDEPSSVLGNPFAFQGALNKLGGALNEVITALEGEAGRAGVAENEQQILRKFRAWAAELRALEGRGQPGGHDSELVNPQEGPLFTD</sequence>
<dbReference type="RefSeq" id="XP_007399047.1">
    <property type="nucleotide sequence ID" value="XM_007398985.1"/>
</dbReference>
<accession>K5WQR4</accession>
<dbReference type="HOGENOM" id="CLU_127772_0_0_1"/>
<dbReference type="AlphaFoldDB" id="K5WQR4"/>
<dbReference type="InParanoid" id="K5WQR4"/>
<dbReference type="OrthoDB" id="2560792at2759"/>
<evidence type="ECO:0000256" key="1">
    <source>
        <dbReference type="SAM" id="MobiDB-lite"/>
    </source>
</evidence>